<feature type="compositionally biased region" description="Basic and acidic residues" evidence="7">
    <location>
        <begin position="670"/>
        <end position="681"/>
    </location>
</feature>
<keyword evidence="9" id="KW-1185">Reference proteome</keyword>
<feature type="region of interest" description="Disordered" evidence="7">
    <location>
        <begin position="557"/>
        <end position="700"/>
    </location>
</feature>
<dbReference type="EMBL" id="LUCM01001475">
    <property type="protein sequence ID" value="KAA0198813.1"/>
    <property type="molecule type" value="Genomic_DNA"/>
</dbReference>
<dbReference type="GO" id="GO:0030627">
    <property type="term" value="F:pre-mRNA 5'-splice site binding"/>
    <property type="evidence" value="ECO:0007669"/>
    <property type="project" value="TreeGrafter"/>
</dbReference>
<dbReference type="InterPro" id="IPR011990">
    <property type="entry name" value="TPR-like_helical_dom_sf"/>
</dbReference>
<feature type="compositionally biased region" description="Acidic residues" evidence="7">
    <location>
        <begin position="618"/>
        <end position="636"/>
    </location>
</feature>
<dbReference type="Pfam" id="PF23241">
    <property type="entry name" value="HAT_PRP39_C"/>
    <property type="match status" value="2"/>
</dbReference>
<evidence type="ECO:0000256" key="6">
    <source>
        <dbReference type="ARBA" id="ARBA00038019"/>
    </source>
</evidence>
<dbReference type="OrthoDB" id="10265668at2759"/>
<evidence type="ECO:0000256" key="5">
    <source>
        <dbReference type="ARBA" id="ARBA00023242"/>
    </source>
</evidence>
<organism evidence="8 9">
    <name type="scientific">Fasciolopsis buskii</name>
    <dbReference type="NCBI Taxonomy" id="27845"/>
    <lineage>
        <taxon>Eukaryota</taxon>
        <taxon>Metazoa</taxon>
        <taxon>Spiralia</taxon>
        <taxon>Lophotrochozoa</taxon>
        <taxon>Platyhelminthes</taxon>
        <taxon>Trematoda</taxon>
        <taxon>Digenea</taxon>
        <taxon>Plagiorchiida</taxon>
        <taxon>Echinostomata</taxon>
        <taxon>Echinostomatoidea</taxon>
        <taxon>Fasciolidae</taxon>
        <taxon>Fasciolopsis</taxon>
    </lineage>
</organism>
<dbReference type="GO" id="GO:0071004">
    <property type="term" value="C:U2-type prespliceosome"/>
    <property type="evidence" value="ECO:0007669"/>
    <property type="project" value="TreeGrafter"/>
</dbReference>
<keyword evidence="5" id="KW-0539">Nucleus</keyword>
<gene>
    <name evidence="8" type="ORF">FBUS_10171</name>
</gene>
<evidence type="ECO:0000313" key="9">
    <source>
        <dbReference type="Proteomes" id="UP000728185"/>
    </source>
</evidence>
<sequence>MSFSKLLKKALDHPTEFTAWTGLLDLVEKQQNIDHAKKAFEHFFENFPYCYGYWKKWADMERHKGNKEEALKVYEKGVKAVPLSIDLWTAYLDAAIEFYHGREEYETKMRSMYEEALEAAGLEFRSDALWEHYIGWETSHNRLANVVEIYTRLLKTPTQLYFQNWDSFNKLVEENRPEDILSKTEFARLHAQVSLAAAKAISFEERPPDVTDDLEPPIVGVTKPVFEITDAARTAIRQLIIESREQLYQATYTQIMKRWYFEEKIRRPYFHVKPLEEVQLINWADYLSFEEAEAAESESTVREELKAQNPELSETELTAKVLASDVVLLARRRVKVLYERCLVACALYEHFWIRYARYTEYVERDIREARQIWRRACMTHLRYKPTIHWHWGCFEDRYPSDLDNPPTLPVFTCLDILTDLEARLTDSALVCCRRADAMRRSGKPLFDIIACLRSGVNRMRYLSEDQTKLSQSLSGPTASRTVAQAIATAAQARAGAGVLAGRLARMLHRDEQLTAGGIPQWMLLLHTVQKEDDDEANIAEEPMVDSEDEDENVVKMEETDEDDAANAKPDENASNPEEEEGKKEENNDEKSENKSEESDESKIPPDQQEEDKANDSDVSLDDDDEQDGQDEMEQDDLSPSGSPPVLVVPRDGEKRPSHSQKAQDSQLSDETERAKKPRMDGDQDNEAEERDEAKEYQAAEEARIKREKELAAQEEERIRALLDKRQRLVHLSAPEPETLTDDDRVILTGEEAAIRVLKEAIEYDPRNERLYAQLLDIVYQRRPVDIDGFVEMCNFATIDSVLPAAVKMAFSQRKMQFLEEFDKDVCRLSIAYDEYVGLCEAVNNGLQAAAVACGASRMVPGYPLPDLLNMPTASVRMHAVAAASAGGGSGDSLVSAGPVTRQRVLNTDQAVLDAAASVGTPAPDPSTSAGYYTAGGYEPLAAALGSTGGLPPPVPTNIPMMAPGMGMVHGTGMVSIDFFETFSGSDELSILLT</sequence>
<dbReference type="PANTHER" id="PTHR17204">
    <property type="entry name" value="PRE-MRNA PROCESSING PROTEIN PRP39-RELATED"/>
    <property type="match status" value="1"/>
</dbReference>
<evidence type="ECO:0000256" key="2">
    <source>
        <dbReference type="ARBA" id="ARBA00022664"/>
    </source>
</evidence>
<dbReference type="Proteomes" id="UP000728185">
    <property type="component" value="Unassembled WGS sequence"/>
</dbReference>
<evidence type="ECO:0000256" key="3">
    <source>
        <dbReference type="ARBA" id="ARBA00022737"/>
    </source>
</evidence>
<dbReference type="InterPro" id="IPR059164">
    <property type="entry name" value="HAT_PRP39_C"/>
</dbReference>
<keyword evidence="2" id="KW-0507">mRNA processing</keyword>
<comment type="similarity">
    <text evidence="6">Belongs to the PRP39 family.</text>
</comment>
<feature type="compositionally biased region" description="Polar residues" evidence="7">
    <location>
        <begin position="659"/>
        <end position="668"/>
    </location>
</feature>
<dbReference type="GO" id="GO:0005685">
    <property type="term" value="C:U1 snRNP"/>
    <property type="evidence" value="ECO:0007669"/>
    <property type="project" value="TreeGrafter"/>
</dbReference>
<comment type="subcellular location">
    <subcellularLocation>
        <location evidence="1">Nucleus</location>
    </subcellularLocation>
</comment>
<evidence type="ECO:0000256" key="1">
    <source>
        <dbReference type="ARBA" id="ARBA00004123"/>
    </source>
</evidence>
<feature type="compositionally biased region" description="Low complexity" evidence="7">
    <location>
        <begin position="637"/>
        <end position="649"/>
    </location>
</feature>
<name>A0A8E0S795_9TREM</name>
<dbReference type="AlphaFoldDB" id="A0A8E0S795"/>
<dbReference type="Gene3D" id="1.25.40.10">
    <property type="entry name" value="Tetratricopeptide repeat domain"/>
    <property type="match status" value="2"/>
</dbReference>
<dbReference type="PANTHER" id="PTHR17204:SF5">
    <property type="entry name" value="PRE-MRNA-PROCESSING FACTOR 39"/>
    <property type="match status" value="1"/>
</dbReference>
<keyword evidence="3" id="KW-0677">Repeat</keyword>
<feature type="compositionally biased region" description="Basic and acidic residues" evidence="7">
    <location>
        <begin position="691"/>
        <end position="700"/>
    </location>
</feature>
<dbReference type="GO" id="GO:0000395">
    <property type="term" value="P:mRNA 5'-splice site recognition"/>
    <property type="evidence" value="ECO:0007669"/>
    <property type="project" value="TreeGrafter"/>
</dbReference>
<comment type="caution">
    <text evidence="8">The sequence shown here is derived from an EMBL/GenBank/DDBJ whole genome shotgun (WGS) entry which is preliminary data.</text>
</comment>
<dbReference type="SMART" id="SM00386">
    <property type="entry name" value="HAT"/>
    <property type="match status" value="6"/>
</dbReference>
<dbReference type="GO" id="GO:0000243">
    <property type="term" value="C:commitment complex"/>
    <property type="evidence" value="ECO:0007669"/>
    <property type="project" value="TreeGrafter"/>
</dbReference>
<feature type="compositionally biased region" description="Basic and acidic residues" evidence="7">
    <location>
        <begin position="580"/>
        <end position="603"/>
    </location>
</feature>
<evidence type="ECO:0000256" key="4">
    <source>
        <dbReference type="ARBA" id="ARBA00023187"/>
    </source>
</evidence>
<keyword evidence="4" id="KW-0508">mRNA splicing</keyword>
<protein>
    <submittedName>
        <fullName evidence="8">Pre-mRNA-processing factor 39</fullName>
    </submittedName>
</protein>
<evidence type="ECO:0000256" key="7">
    <source>
        <dbReference type="SAM" id="MobiDB-lite"/>
    </source>
</evidence>
<dbReference type="FunFam" id="1.25.40.10:FF:000091">
    <property type="entry name" value="Pre-mRNA-processing factor 39"/>
    <property type="match status" value="1"/>
</dbReference>
<reference evidence="8" key="1">
    <citation type="submission" date="2019-05" db="EMBL/GenBank/DDBJ databases">
        <title>Annotation for the trematode Fasciolopsis buski.</title>
        <authorList>
            <person name="Choi Y.-J."/>
        </authorList>
    </citation>
    <scope>NUCLEOTIDE SEQUENCE</scope>
    <source>
        <strain evidence="8">HT</strain>
        <tissue evidence="8">Whole worm</tissue>
    </source>
</reference>
<dbReference type="SUPFAM" id="SSF48452">
    <property type="entry name" value="TPR-like"/>
    <property type="match status" value="2"/>
</dbReference>
<dbReference type="Pfam" id="PF23240">
    <property type="entry name" value="HAT_PRP39_N"/>
    <property type="match status" value="1"/>
</dbReference>
<dbReference type="InterPro" id="IPR003107">
    <property type="entry name" value="HAT"/>
</dbReference>
<accession>A0A8E0S795</accession>
<evidence type="ECO:0000313" key="8">
    <source>
        <dbReference type="EMBL" id="KAA0198813.1"/>
    </source>
</evidence>
<proteinExistence type="inferred from homology"/>